<dbReference type="HOGENOM" id="CLU_024920_3_5_7"/>
<dbReference type="KEGG" id="lip:LI0512"/>
<feature type="transmembrane region" description="Helical" evidence="9">
    <location>
        <begin position="16"/>
        <end position="37"/>
    </location>
</feature>
<keyword evidence="8 9" id="KW-0472">Membrane</keyword>
<proteinExistence type="inferred from homology"/>
<accession>Q1MR10</accession>
<feature type="transmembrane region" description="Helical" evidence="9">
    <location>
        <begin position="85"/>
        <end position="103"/>
    </location>
</feature>
<dbReference type="GO" id="GO:0000271">
    <property type="term" value="P:polysaccharide biosynthetic process"/>
    <property type="evidence" value="ECO:0007669"/>
    <property type="project" value="InterPro"/>
</dbReference>
<evidence type="ECO:0000259" key="10">
    <source>
        <dbReference type="Pfam" id="PF02397"/>
    </source>
</evidence>
<dbReference type="eggNOG" id="COG2148">
    <property type="taxonomic scope" value="Bacteria"/>
</dbReference>
<evidence type="ECO:0000256" key="7">
    <source>
        <dbReference type="ARBA" id="ARBA00022989"/>
    </source>
</evidence>
<evidence type="ECO:0000313" key="11">
    <source>
        <dbReference type="EMBL" id="CAJ54566.1"/>
    </source>
</evidence>
<dbReference type="Proteomes" id="UP000002430">
    <property type="component" value="Chromosome"/>
</dbReference>
<evidence type="ECO:0000256" key="9">
    <source>
        <dbReference type="SAM" id="Phobius"/>
    </source>
</evidence>
<evidence type="ECO:0000256" key="3">
    <source>
        <dbReference type="ARBA" id="ARBA00006464"/>
    </source>
</evidence>
<gene>
    <name evidence="11" type="ordered locus">LI0512</name>
</gene>
<evidence type="ECO:0000256" key="1">
    <source>
        <dbReference type="ARBA" id="ARBA00004141"/>
    </source>
</evidence>
<dbReference type="STRING" id="363253.LI0512"/>
<dbReference type="InterPro" id="IPR017472">
    <property type="entry name" value="Undecaprenyl-P_galact_Ptfrase"/>
</dbReference>
<dbReference type="PANTHER" id="PTHR30576">
    <property type="entry name" value="COLANIC BIOSYNTHESIS UDP-GLUCOSE LIPID CARRIER TRANSFERASE"/>
    <property type="match status" value="1"/>
</dbReference>
<keyword evidence="12" id="KW-1185">Reference proteome</keyword>
<dbReference type="GO" id="GO:0005886">
    <property type="term" value="C:plasma membrane"/>
    <property type="evidence" value="ECO:0007669"/>
    <property type="project" value="UniProtKB-SubCell"/>
</dbReference>
<feature type="transmembrane region" description="Helical" evidence="9">
    <location>
        <begin position="109"/>
        <end position="129"/>
    </location>
</feature>
<feature type="transmembrane region" description="Helical" evidence="9">
    <location>
        <begin position="289"/>
        <end position="310"/>
    </location>
</feature>
<organism evidence="11 12">
    <name type="scientific">Lawsonia intracellularis (strain PHE/MN1-00)</name>
    <dbReference type="NCBI Taxonomy" id="363253"/>
    <lineage>
        <taxon>Bacteria</taxon>
        <taxon>Pseudomonadati</taxon>
        <taxon>Thermodesulfobacteriota</taxon>
        <taxon>Desulfovibrionia</taxon>
        <taxon>Desulfovibrionales</taxon>
        <taxon>Desulfovibrionaceae</taxon>
        <taxon>Lawsonia</taxon>
    </lineage>
</organism>
<evidence type="ECO:0000256" key="8">
    <source>
        <dbReference type="ARBA" id="ARBA00023136"/>
    </source>
</evidence>
<protein>
    <submittedName>
        <fullName evidence="11">Sugar transferases involved in lipopolysaccharide synthesis</fullName>
    </submittedName>
</protein>
<evidence type="ECO:0000256" key="6">
    <source>
        <dbReference type="ARBA" id="ARBA00022692"/>
    </source>
</evidence>
<comment type="similarity">
    <text evidence="3">Belongs to the bacterial sugar transferase family.</text>
</comment>
<dbReference type="RefSeq" id="WP_011526596.1">
    <property type="nucleotide sequence ID" value="NC_008011.1"/>
</dbReference>
<dbReference type="InterPro" id="IPR017475">
    <property type="entry name" value="EPS_sugar_tfrase"/>
</dbReference>
<evidence type="ECO:0000256" key="2">
    <source>
        <dbReference type="ARBA" id="ARBA00004236"/>
    </source>
</evidence>
<sequence>MIKVKKFFLNFTTRRTLILVCSDCIALLSTVIIAAYIRNIFTPVEFSQHWTLLLFLLVAIFVNYMKELYDATPPPLPEEVKSLSLSVSLAYFCIAIYLFFFRADLPSRLVYMASWMASLIVVPVIRCNVRQYFSRKSWWGIPTIFLGNGSILSLIQKYLVKHPEFGLTPMGYAYSINQTIEDKEDKTSDGYLKPSLMYLETEQKIKQFVSNHPRSCAFVLLSKDDIYHTKLEKVATTLFSSIILVSEDFFKCGIPLWVRPLEIGSFLCLKVRQNLLDPRKLVVKRCIDLILSIIIGIATFPLICFIAIWIRLESPGPIFFRQLRIGREGKPIWIVKFRTMVQNAEQVLQKTLDENEELRNEWKADQKLRYDPRITKVGKLLRRTSLDELPQIWNVLLGDMSLVGPRPIVEEEVARYGDAYALYIKVRPGITGLWQVSGRNDLTYNQRVQTDWYYISNWSVWLDIVILARTIPVVVKRKGAY</sequence>
<dbReference type="AlphaFoldDB" id="Q1MR10"/>
<name>Q1MR10_LAWIP</name>
<dbReference type="EMBL" id="AM180252">
    <property type="protein sequence ID" value="CAJ54566.1"/>
    <property type="molecule type" value="Genomic_DNA"/>
</dbReference>
<evidence type="ECO:0000256" key="5">
    <source>
        <dbReference type="ARBA" id="ARBA00022679"/>
    </source>
</evidence>
<dbReference type="Pfam" id="PF02397">
    <property type="entry name" value="Bac_transf"/>
    <property type="match status" value="1"/>
</dbReference>
<dbReference type="OrthoDB" id="9808602at2"/>
<keyword evidence="7 9" id="KW-1133">Transmembrane helix</keyword>
<dbReference type="SMR" id="Q1MR10"/>
<evidence type="ECO:0000256" key="4">
    <source>
        <dbReference type="ARBA" id="ARBA00022475"/>
    </source>
</evidence>
<keyword evidence="4" id="KW-1003">Cell membrane</keyword>
<feature type="transmembrane region" description="Helical" evidence="9">
    <location>
        <begin position="49"/>
        <end position="65"/>
    </location>
</feature>
<reference evidence="11 12" key="1">
    <citation type="submission" date="2005-11" db="EMBL/GenBank/DDBJ databases">
        <title>The complete genome sequence of Lawsonia intracellularis: the causative agent of proliferative enteropathy.</title>
        <authorList>
            <person name="Kaur K."/>
            <person name="Zhang Q."/>
            <person name="Beckler D."/>
            <person name="Munir S."/>
            <person name="Li L."/>
            <person name="Kinsley K."/>
            <person name="Herron L."/>
            <person name="Peterson A."/>
            <person name="May B."/>
            <person name="Singh S."/>
            <person name="Gebhart C."/>
            <person name="Kapur V."/>
        </authorList>
    </citation>
    <scope>NUCLEOTIDE SEQUENCE [LARGE SCALE GENOMIC DNA]</scope>
    <source>
        <strain evidence="11 12">PHE/MN1-00</strain>
    </source>
</reference>
<evidence type="ECO:0000313" key="12">
    <source>
        <dbReference type="Proteomes" id="UP000002430"/>
    </source>
</evidence>
<feature type="domain" description="Bacterial sugar transferase" evidence="10">
    <location>
        <begin position="284"/>
        <end position="476"/>
    </location>
</feature>
<dbReference type="PANTHER" id="PTHR30576:SF4">
    <property type="entry name" value="UNDECAPRENYL-PHOSPHATE GALACTOSE PHOSPHOTRANSFERASE"/>
    <property type="match status" value="1"/>
</dbReference>
<comment type="subcellular location">
    <subcellularLocation>
        <location evidence="2">Cell membrane</location>
    </subcellularLocation>
    <subcellularLocation>
        <location evidence="1">Membrane</location>
        <topology evidence="1">Multi-pass membrane protein</topology>
    </subcellularLocation>
</comment>
<dbReference type="GO" id="GO:0016780">
    <property type="term" value="F:phosphotransferase activity, for other substituted phosphate groups"/>
    <property type="evidence" value="ECO:0007669"/>
    <property type="project" value="TreeGrafter"/>
</dbReference>
<dbReference type="InterPro" id="IPR003362">
    <property type="entry name" value="Bact_transf"/>
</dbReference>
<dbReference type="NCBIfam" id="TIGR03022">
    <property type="entry name" value="WbaP_sugtrans"/>
    <property type="match status" value="1"/>
</dbReference>
<keyword evidence="5 11" id="KW-0808">Transferase</keyword>
<keyword evidence="6 9" id="KW-0812">Transmembrane</keyword>
<dbReference type="NCBIfam" id="TIGR03025">
    <property type="entry name" value="EPS_sugtrans"/>
    <property type="match status" value="1"/>
</dbReference>